<dbReference type="PANTHER" id="PTHR43818:SF5">
    <property type="entry name" value="OXIDOREDUCTASE FAMILY PROTEIN"/>
    <property type="match status" value="1"/>
</dbReference>
<comment type="caution">
    <text evidence="2">The sequence shown here is derived from an EMBL/GenBank/DDBJ whole genome shotgun (WGS) entry which is preliminary data.</text>
</comment>
<dbReference type="Proteomes" id="UP001202961">
    <property type="component" value="Unassembled WGS sequence"/>
</dbReference>
<dbReference type="Pfam" id="PF01408">
    <property type="entry name" value="GFO_IDH_MocA"/>
    <property type="match status" value="1"/>
</dbReference>
<name>A0ABT0UA95_9BACT</name>
<evidence type="ECO:0000313" key="2">
    <source>
        <dbReference type="EMBL" id="MCM2373435.1"/>
    </source>
</evidence>
<dbReference type="SUPFAM" id="SSF51735">
    <property type="entry name" value="NAD(P)-binding Rossmann-fold domains"/>
    <property type="match status" value="1"/>
</dbReference>
<dbReference type="InterPro" id="IPR036291">
    <property type="entry name" value="NAD(P)-bd_dom_sf"/>
</dbReference>
<dbReference type="Gene3D" id="3.40.50.720">
    <property type="entry name" value="NAD(P)-binding Rossmann-like Domain"/>
    <property type="match status" value="1"/>
</dbReference>
<protein>
    <submittedName>
        <fullName evidence="2">Gfo/Idh/MocA family oxidoreductase</fullName>
    </submittedName>
</protein>
<evidence type="ECO:0000259" key="1">
    <source>
        <dbReference type="Pfam" id="PF01408"/>
    </source>
</evidence>
<reference evidence="2 3" key="1">
    <citation type="journal article" date="2022" name="Syst. Appl. Microbiol.">
        <title>Rhodopirellula aestuarii sp. nov., a novel member of the genus Rhodopirellula isolated from brackish sediments collected in the Tagus River estuary, Portugal.</title>
        <authorList>
            <person name="Vitorino I.R."/>
            <person name="Klimek D."/>
            <person name="Calusinska M."/>
            <person name="Lobo-da-Cunha A."/>
            <person name="Vasconcelos V."/>
            <person name="Lage O.M."/>
        </authorList>
    </citation>
    <scope>NUCLEOTIDE SEQUENCE [LARGE SCALE GENOMIC DNA]</scope>
    <source>
        <strain evidence="2 3">ICT_H3.1</strain>
    </source>
</reference>
<dbReference type="Gene3D" id="3.30.360.10">
    <property type="entry name" value="Dihydrodipicolinate Reductase, domain 2"/>
    <property type="match status" value="1"/>
</dbReference>
<sequence>MPKDTSQSVRRGPLSAHVDRASNRREFFTRSTMAFGSTVALGGSAAIAAGESLLAGPSAPPPTFHVSGRDTLRIGLIGCGARGRGAVIEAIQAASASCSAGKTNPLGQVQLVAMADTFANNLQTAYRAINGRHRANVDVGNRRFVGLDGWKGVLAADLDLVILSTPPAFRPLHFEAAVAAGKHIFMESPVATDIPGLRRVIAAGNVAQKRGLAVSVGLQRRYEARTRDCVDRLREGMIGELVSAHTYSSGFATGRSITANHERGLEEQIRNWHDFAWMSGGFVDERHLHNLDTIHWVLGQTPIAARKLTSPSDVTNVYTGGSPASNVKTANAGPAIEFAYENGVRTVCEHRNPRGTERQLGEWFQGSEGACDLSRAIIRNRDGKVVWQSDAKEIPGKGWQQQFNQLIGNLREGQMPADLNHGIACTATAILERMVTQSGQSLTWDRLMASDEGFHHPPCTA</sequence>
<dbReference type="RefSeq" id="WP_250931194.1">
    <property type="nucleotide sequence ID" value="NZ_JAMQBK010000061.1"/>
</dbReference>
<proteinExistence type="predicted"/>
<dbReference type="SUPFAM" id="SSF55347">
    <property type="entry name" value="Glyceraldehyde-3-phosphate dehydrogenase-like, C-terminal domain"/>
    <property type="match status" value="1"/>
</dbReference>
<dbReference type="EMBL" id="JAMQBK010000061">
    <property type="protein sequence ID" value="MCM2373435.1"/>
    <property type="molecule type" value="Genomic_DNA"/>
</dbReference>
<evidence type="ECO:0000313" key="3">
    <source>
        <dbReference type="Proteomes" id="UP001202961"/>
    </source>
</evidence>
<dbReference type="InterPro" id="IPR000683">
    <property type="entry name" value="Gfo/Idh/MocA-like_OxRdtase_N"/>
</dbReference>
<gene>
    <name evidence="2" type="ORF">NB063_22720</name>
</gene>
<accession>A0ABT0UA95</accession>
<keyword evidence="3" id="KW-1185">Reference proteome</keyword>
<feature type="domain" description="Gfo/Idh/MocA-like oxidoreductase N-terminal" evidence="1">
    <location>
        <begin position="72"/>
        <end position="217"/>
    </location>
</feature>
<dbReference type="InterPro" id="IPR050463">
    <property type="entry name" value="Gfo/Idh/MocA_oxidrdct_glycsds"/>
</dbReference>
<dbReference type="PANTHER" id="PTHR43818">
    <property type="entry name" value="BCDNA.GH03377"/>
    <property type="match status" value="1"/>
</dbReference>
<organism evidence="2 3">
    <name type="scientific">Aporhodopirellula aestuarii</name>
    <dbReference type="NCBI Taxonomy" id="2950107"/>
    <lineage>
        <taxon>Bacteria</taxon>
        <taxon>Pseudomonadati</taxon>
        <taxon>Planctomycetota</taxon>
        <taxon>Planctomycetia</taxon>
        <taxon>Pirellulales</taxon>
        <taxon>Pirellulaceae</taxon>
        <taxon>Aporhodopirellula</taxon>
    </lineage>
</organism>